<sequence length="166" mass="18564">MGQAYSIFLFLHHHLHKCVRIVDHKVVMQEPRIMTGKEVTQQKPQKKKALSLVASASQMKEIPKPSHKTRKGSKTNLKNAVTPPFPHSDRSTPDSFPDSSGFSDEYRTLRRKYLLLEEESFSVGKELGGVEAEVKTLEDEKSALLDQLVVLEGLIDPSELQANGGL</sequence>
<reference evidence="2" key="1">
    <citation type="journal article" date="2022" name="Nat. Commun.">
        <title>Chromosome evolution and the genetic basis of agronomically important traits in greater yam.</title>
        <authorList>
            <person name="Bredeson J.V."/>
            <person name="Lyons J.B."/>
            <person name="Oniyinde I.O."/>
            <person name="Okereke N.R."/>
            <person name="Kolade O."/>
            <person name="Nnabue I."/>
            <person name="Nwadili C.O."/>
            <person name="Hribova E."/>
            <person name="Parker M."/>
            <person name="Nwogha J."/>
            <person name="Shu S."/>
            <person name="Carlson J."/>
            <person name="Kariba R."/>
            <person name="Muthemba S."/>
            <person name="Knop K."/>
            <person name="Barton G.J."/>
            <person name="Sherwood A.V."/>
            <person name="Lopez-Montes A."/>
            <person name="Asiedu R."/>
            <person name="Jamnadass R."/>
            <person name="Muchugi A."/>
            <person name="Goodstein D."/>
            <person name="Egesi C.N."/>
            <person name="Featherston J."/>
            <person name="Asfaw A."/>
            <person name="Simpson G.G."/>
            <person name="Dolezel J."/>
            <person name="Hendre P.S."/>
            <person name="Van Deynze A."/>
            <person name="Kumar P.L."/>
            <person name="Obidiegwu J.E."/>
            <person name="Bhattacharjee R."/>
            <person name="Rokhsar D.S."/>
        </authorList>
    </citation>
    <scope>NUCLEOTIDE SEQUENCE [LARGE SCALE GENOMIC DNA]</scope>
    <source>
        <strain evidence="2">cv. TDa95/00328</strain>
    </source>
</reference>
<name>A0ACB7VID3_DIOAL</name>
<evidence type="ECO:0000313" key="2">
    <source>
        <dbReference type="Proteomes" id="UP000827976"/>
    </source>
</evidence>
<gene>
    <name evidence="1" type="ORF">IHE45_08G043000</name>
</gene>
<dbReference type="Proteomes" id="UP000827976">
    <property type="component" value="Chromosome 8"/>
</dbReference>
<comment type="caution">
    <text evidence="1">The sequence shown here is derived from an EMBL/GenBank/DDBJ whole genome shotgun (WGS) entry which is preliminary data.</text>
</comment>
<keyword evidence="2" id="KW-1185">Reference proteome</keyword>
<accession>A0ACB7VID3</accession>
<evidence type="ECO:0000313" key="1">
    <source>
        <dbReference type="EMBL" id="KAH7674008.1"/>
    </source>
</evidence>
<proteinExistence type="predicted"/>
<protein>
    <submittedName>
        <fullName evidence="1">Uncharacterized protein</fullName>
    </submittedName>
</protein>
<dbReference type="EMBL" id="CM037018">
    <property type="protein sequence ID" value="KAH7674008.1"/>
    <property type="molecule type" value="Genomic_DNA"/>
</dbReference>
<organism evidence="1 2">
    <name type="scientific">Dioscorea alata</name>
    <name type="common">Purple yam</name>
    <dbReference type="NCBI Taxonomy" id="55571"/>
    <lineage>
        <taxon>Eukaryota</taxon>
        <taxon>Viridiplantae</taxon>
        <taxon>Streptophyta</taxon>
        <taxon>Embryophyta</taxon>
        <taxon>Tracheophyta</taxon>
        <taxon>Spermatophyta</taxon>
        <taxon>Magnoliopsida</taxon>
        <taxon>Liliopsida</taxon>
        <taxon>Dioscoreales</taxon>
        <taxon>Dioscoreaceae</taxon>
        <taxon>Dioscorea</taxon>
    </lineage>
</organism>